<organism evidence="1 3">
    <name type="scientific">Amycolatopsis regifaucium</name>
    <dbReference type="NCBI Taxonomy" id="546365"/>
    <lineage>
        <taxon>Bacteria</taxon>
        <taxon>Bacillati</taxon>
        <taxon>Actinomycetota</taxon>
        <taxon>Actinomycetes</taxon>
        <taxon>Pseudonocardiales</taxon>
        <taxon>Pseudonocardiaceae</taxon>
        <taxon>Amycolatopsis</taxon>
    </lineage>
</organism>
<sequence>MYSESLVDGQSDLADVSVRRSVNAASSTEPAFSLLTTTLQSGGHWFRAAGTSVQTEAWLSASPGQPGMAGNRKGLTGILRSDLLSRVELRGIEPLTPALQKCWS</sequence>
<accession>A0A154MPZ0</accession>
<dbReference type="EMBL" id="LQCI01000008">
    <property type="protein sequence ID" value="KZB86364.1"/>
    <property type="molecule type" value="Genomic_DNA"/>
</dbReference>
<name>A0A154MPZ0_9PSEU</name>
<keyword evidence="4" id="KW-1185">Reference proteome</keyword>
<reference evidence="2 4" key="2">
    <citation type="submission" date="2016-11" db="EMBL/GenBank/DDBJ databases">
        <title>Genome sequencing of Amycolatopsis regifaucium.</title>
        <authorList>
            <person name="Mayilraj S."/>
            <person name="Kaur N."/>
        </authorList>
    </citation>
    <scope>NUCLEOTIDE SEQUENCE [LARGE SCALE GENOMIC DNA]</scope>
    <source>
        <strain evidence="2 4">GY080</strain>
    </source>
</reference>
<dbReference type="EMBL" id="LOBU02000015">
    <property type="protein sequence ID" value="OKA06447.1"/>
    <property type="molecule type" value="Genomic_DNA"/>
</dbReference>
<gene>
    <name evidence="2" type="ORF">ATP06_0225380</name>
    <name evidence="1" type="ORF">AVL48_26570</name>
</gene>
<dbReference type="AlphaFoldDB" id="A0A154MPZ0"/>
<reference evidence="1 3" key="1">
    <citation type="submission" date="2015-12" db="EMBL/GenBank/DDBJ databases">
        <title>Amycolatopsis regifaucium genome sequencing and assembly.</title>
        <authorList>
            <person name="Mayilraj S."/>
        </authorList>
    </citation>
    <scope>NUCLEOTIDE SEQUENCE [LARGE SCALE GENOMIC DNA]</scope>
    <source>
        <strain evidence="1 3">GY080</strain>
    </source>
</reference>
<dbReference type="Proteomes" id="UP000076321">
    <property type="component" value="Unassembled WGS sequence"/>
</dbReference>
<proteinExistence type="predicted"/>
<evidence type="ECO:0000313" key="1">
    <source>
        <dbReference type="EMBL" id="KZB86364.1"/>
    </source>
</evidence>
<evidence type="ECO:0000313" key="2">
    <source>
        <dbReference type="EMBL" id="OKA06447.1"/>
    </source>
</evidence>
<dbReference type="Proteomes" id="UP000186883">
    <property type="component" value="Unassembled WGS sequence"/>
</dbReference>
<evidence type="ECO:0000313" key="4">
    <source>
        <dbReference type="Proteomes" id="UP000186883"/>
    </source>
</evidence>
<comment type="caution">
    <text evidence="1">The sequence shown here is derived from an EMBL/GenBank/DDBJ whole genome shotgun (WGS) entry which is preliminary data.</text>
</comment>
<evidence type="ECO:0000313" key="3">
    <source>
        <dbReference type="Proteomes" id="UP000076321"/>
    </source>
</evidence>
<protein>
    <submittedName>
        <fullName evidence="1">Uncharacterized protein</fullName>
    </submittedName>
</protein>